<reference evidence="2 3" key="1">
    <citation type="submission" date="2019-11" db="EMBL/GenBank/DDBJ databases">
        <title>Whole genome sequence of Oryza granulata.</title>
        <authorList>
            <person name="Li W."/>
        </authorList>
    </citation>
    <scope>NUCLEOTIDE SEQUENCE [LARGE SCALE GENOMIC DNA]</scope>
    <source>
        <strain evidence="3">cv. Menghai</strain>
        <tissue evidence="2">Leaf</tissue>
    </source>
</reference>
<dbReference type="EMBL" id="SPHZ02000009">
    <property type="protein sequence ID" value="KAF0900475.1"/>
    <property type="molecule type" value="Genomic_DNA"/>
</dbReference>
<keyword evidence="3" id="KW-1185">Reference proteome</keyword>
<name>A0A6G1CIK8_9ORYZ</name>
<dbReference type="Proteomes" id="UP000479710">
    <property type="component" value="Unassembled WGS sequence"/>
</dbReference>
<accession>A0A6G1CIK8</accession>
<evidence type="ECO:0000313" key="2">
    <source>
        <dbReference type="EMBL" id="KAF0900475.1"/>
    </source>
</evidence>
<feature type="region of interest" description="Disordered" evidence="1">
    <location>
        <begin position="120"/>
        <end position="159"/>
    </location>
</feature>
<sequence>MKWSNPLNTASCFDMDAALPDLDFHVPPQAIELRIKHWRPHREHELVCMEDLVFHLEGHIRLLLRLKEFTEVGQEIGGWHLDLTGHGGGDHKWILDDGDVTLDHEAVMQQIGRALELAPPDELLGAPGAPGPNEHHQQRQVGGHRRRHAGAGAEQPQLVERPHLGVALEL</sequence>
<evidence type="ECO:0000256" key="1">
    <source>
        <dbReference type="SAM" id="MobiDB-lite"/>
    </source>
</evidence>
<dbReference type="AlphaFoldDB" id="A0A6G1CIK8"/>
<organism evidence="2 3">
    <name type="scientific">Oryza meyeriana var. granulata</name>
    <dbReference type="NCBI Taxonomy" id="110450"/>
    <lineage>
        <taxon>Eukaryota</taxon>
        <taxon>Viridiplantae</taxon>
        <taxon>Streptophyta</taxon>
        <taxon>Embryophyta</taxon>
        <taxon>Tracheophyta</taxon>
        <taxon>Spermatophyta</taxon>
        <taxon>Magnoliopsida</taxon>
        <taxon>Liliopsida</taxon>
        <taxon>Poales</taxon>
        <taxon>Poaceae</taxon>
        <taxon>BOP clade</taxon>
        <taxon>Oryzoideae</taxon>
        <taxon>Oryzeae</taxon>
        <taxon>Oryzinae</taxon>
        <taxon>Oryza</taxon>
        <taxon>Oryza meyeriana</taxon>
    </lineage>
</organism>
<evidence type="ECO:0000313" key="3">
    <source>
        <dbReference type="Proteomes" id="UP000479710"/>
    </source>
</evidence>
<protein>
    <submittedName>
        <fullName evidence="2">Uncharacterized protein</fullName>
    </submittedName>
</protein>
<gene>
    <name evidence="2" type="ORF">E2562_032083</name>
</gene>
<comment type="caution">
    <text evidence="2">The sequence shown here is derived from an EMBL/GenBank/DDBJ whole genome shotgun (WGS) entry which is preliminary data.</text>
</comment>
<proteinExistence type="predicted"/>